<feature type="non-terminal residue" evidence="1">
    <location>
        <position position="1"/>
    </location>
</feature>
<name>A0AAD1T6E8_PELCU</name>
<organism evidence="1 2">
    <name type="scientific">Pelobates cultripes</name>
    <name type="common">Western spadefoot toad</name>
    <dbReference type="NCBI Taxonomy" id="61616"/>
    <lineage>
        <taxon>Eukaryota</taxon>
        <taxon>Metazoa</taxon>
        <taxon>Chordata</taxon>
        <taxon>Craniata</taxon>
        <taxon>Vertebrata</taxon>
        <taxon>Euteleostomi</taxon>
        <taxon>Amphibia</taxon>
        <taxon>Batrachia</taxon>
        <taxon>Anura</taxon>
        <taxon>Pelobatoidea</taxon>
        <taxon>Pelobatidae</taxon>
        <taxon>Pelobates</taxon>
    </lineage>
</organism>
<reference evidence="1" key="1">
    <citation type="submission" date="2022-03" db="EMBL/GenBank/DDBJ databases">
        <authorList>
            <person name="Alioto T."/>
            <person name="Alioto T."/>
            <person name="Gomez Garrido J."/>
        </authorList>
    </citation>
    <scope>NUCLEOTIDE SEQUENCE</scope>
</reference>
<protein>
    <submittedName>
        <fullName evidence="1">Uncharacterized protein</fullName>
    </submittedName>
</protein>
<evidence type="ECO:0000313" key="2">
    <source>
        <dbReference type="Proteomes" id="UP001295444"/>
    </source>
</evidence>
<dbReference type="AlphaFoldDB" id="A0AAD1T6E8"/>
<evidence type="ECO:0000313" key="1">
    <source>
        <dbReference type="EMBL" id="CAH2319727.1"/>
    </source>
</evidence>
<proteinExistence type="predicted"/>
<dbReference type="Proteomes" id="UP001295444">
    <property type="component" value="Chromosome 10"/>
</dbReference>
<gene>
    <name evidence="1" type="ORF">PECUL_23A055058</name>
</gene>
<keyword evidence="2" id="KW-1185">Reference proteome</keyword>
<accession>A0AAD1T6E8</accession>
<sequence>SRLSQVLENGQMIDYNTLKSKYNLPSTAFFSYLQIKSWINKYHDNKQTQGNTLTEIELLCMAKKPPQQLLSTLYGLIGQSDHTEKLTFIKTWEKEIDQNTNT</sequence>
<dbReference type="EMBL" id="OW240921">
    <property type="protein sequence ID" value="CAH2319727.1"/>
    <property type="molecule type" value="Genomic_DNA"/>
</dbReference>